<evidence type="ECO:0000256" key="7">
    <source>
        <dbReference type="SAM" id="MobiDB-lite"/>
    </source>
</evidence>
<dbReference type="Pfam" id="PF16135">
    <property type="entry name" value="TDBD"/>
    <property type="match status" value="1"/>
</dbReference>
<proteinExistence type="predicted"/>
<dbReference type="InterPro" id="IPR032308">
    <property type="entry name" value="TDBD"/>
</dbReference>
<dbReference type="PROSITE" id="PS51186">
    <property type="entry name" value="GNAT"/>
    <property type="match status" value="1"/>
</dbReference>
<dbReference type="PROSITE" id="PS50016">
    <property type="entry name" value="ZF_PHD_2"/>
    <property type="match status" value="1"/>
</dbReference>
<evidence type="ECO:0008006" key="13">
    <source>
        <dbReference type="Google" id="ProtNLM"/>
    </source>
</evidence>
<dbReference type="InterPro" id="IPR019786">
    <property type="entry name" value="Zinc_finger_PHD-type_CS"/>
</dbReference>
<protein>
    <recommendedName>
        <fullName evidence="13">PHD-type domain-containing protein</fullName>
    </recommendedName>
</protein>
<dbReference type="PROSITE" id="PS01359">
    <property type="entry name" value="ZF_PHD_1"/>
    <property type="match status" value="1"/>
</dbReference>
<dbReference type="InterPro" id="IPR001965">
    <property type="entry name" value="Znf_PHD"/>
</dbReference>
<evidence type="ECO:0000313" key="12">
    <source>
        <dbReference type="Proteomes" id="UP000595140"/>
    </source>
</evidence>
<feature type="region of interest" description="Disordered" evidence="7">
    <location>
        <begin position="373"/>
        <end position="420"/>
    </location>
</feature>
<evidence type="ECO:0000256" key="1">
    <source>
        <dbReference type="ARBA" id="ARBA00004123"/>
    </source>
</evidence>
<dbReference type="GO" id="GO:0016747">
    <property type="term" value="F:acyltransferase activity, transferring groups other than amino-acyl groups"/>
    <property type="evidence" value="ECO:0007669"/>
    <property type="project" value="InterPro"/>
</dbReference>
<sequence length="939" mass="104235">MEMPSPKEVNGLRDDGLEGSLSEDQIFKEVFVENSTNKRKCLVTAKINFESDNAKESIVHVGSPSTLEASSGGKVHAGKEPSNARTRLGRSSNASVALDGVSVHASSCMVTGHLLESYKYGVIHSCYMQKSNGHPSREHEIGKEDTLRVSPKFNENDIGKEMVLHLSTQNHANESKACSSQLNNANISSSVQLAKSKGKDSSIIADNAFKDGRNVKCRVPKKKPLSSLGTNRTIRRRGPTYWETSRNEKGTLDNICSLGACGLDGTTKLKDRCVVEVPVSSGNNAQSLMDRTEAVINNLACNTNCLSLNRNLSVYHEEEKNGVSFEIPNQERARLKKHGSFSLNSSDDLLMDIQPLKTVTEYASSTAKTVTNSELKAQKKPKLLSKRKLTDSHQHDTAAHNCSAGSSEVNRKGVRGKKGRPKKLKKLFLKENDKKLFGKSRPLKQPKRQKGSCKLLLRGTSRGGGKDCLDGMQPSLASRTVLSWLIHHEAVYINEVVEYHDPQDHSIVKLGSITSNGILCKLCGEVLSISKFKSHAGSKLNYPCMNLLMETGKPFVLCQFEAWLAEYKAKKQNPQTALDEMDQNDDSCGRCGEGGELICCDNCPSTFHQACLYAQELPEGNWYCPHCACRVCGDVVKNNEGDTLLNPQCVQCEHQYHDACLKQKGFKCGVASDLWFCGEQCEEIHTGLRSLIGLVNQLADGFSWTLLKCIPCKQKMRYVQQFVALHTECNSKLAVALTIMEESFLPMVDPITGIDMLPQVVYNWGSQLGRLNYSGFYTVVLEKDDNLISVASIRIHGAKVAEMPLIATCSEYRRQGMCRRLMKCIEEMLKWLKVEKFVISAIPSLVEAWTVAFGFQHFEEDDKRSLSDINMMVFPKTVWLKKTIYEAPNAAQQHTGSRDAERLQSTTPEKLLLLKDESCGRLPQHVGPRNHSMEAPSCH</sequence>
<dbReference type="InterPro" id="IPR013083">
    <property type="entry name" value="Znf_RING/FYVE/PHD"/>
</dbReference>
<reference evidence="11 12" key="1">
    <citation type="submission" date="2018-04" db="EMBL/GenBank/DDBJ databases">
        <authorList>
            <person name="Vogel A."/>
        </authorList>
    </citation>
    <scope>NUCLEOTIDE SEQUENCE [LARGE SCALE GENOMIC DNA]</scope>
</reference>
<dbReference type="PANTHER" id="PTHR46508">
    <property type="entry name" value="PHD FINGER FAMILY PROTEIN"/>
    <property type="match status" value="1"/>
</dbReference>
<dbReference type="GO" id="GO:0008270">
    <property type="term" value="F:zinc ion binding"/>
    <property type="evidence" value="ECO:0007669"/>
    <property type="project" value="UniProtKB-KW"/>
</dbReference>
<feature type="domain" description="PHD-type" evidence="8">
    <location>
        <begin position="585"/>
        <end position="630"/>
    </location>
</feature>
<keyword evidence="4" id="KW-0862">Zinc</keyword>
<dbReference type="Gene3D" id="3.30.40.10">
    <property type="entry name" value="Zinc/RING finger domain, C3HC4 (zinc finger)"/>
    <property type="match status" value="1"/>
</dbReference>
<keyword evidence="2" id="KW-0479">Metal-binding</keyword>
<evidence type="ECO:0000313" key="11">
    <source>
        <dbReference type="EMBL" id="VFQ64333.1"/>
    </source>
</evidence>
<dbReference type="PROSITE" id="PS50081">
    <property type="entry name" value="ZF_DAG_PE_2"/>
    <property type="match status" value="1"/>
</dbReference>
<keyword evidence="3 6" id="KW-0863">Zinc-finger</keyword>
<accession>A0A484KET9</accession>
<dbReference type="GO" id="GO:0005634">
    <property type="term" value="C:nucleus"/>
    <property type="evidence" value="ECO:0007669"/>
    <property type="project" value="UniProtKB-SubCell"/>
</dbReference>
<evidence type="ECO:0000256" key="2">
    <source>
        <dbReference type="ARBA" id="ARBA00022723"/>
    </source>
</evidence>
<keyword evidence="12" id="KW-1185">Reference proteome</keyword>
<dbReference type="InterPro" id="IPR002219">
    <property type="entry name" value="PKC_DAG/PE"/>
</dbReference>
<dbReference type="InterPro" id="IPR056511">
    <property type="entry name" value="IDM1_C"/>
</dbReference>
<dbReference type="InterPro" id="IPR016181">
    <property type="entry name" value="Acyl_CoA_acyltransferase"/>
</dbReference>
<dbReference type="Gene3D" id="3.40.630.30">
    <property type="match status" value="1"/>
</dbReference>
<evidence type="ECO:0000259" key="8">
    <source>
        <dbReference type="PROSITE" id="PS50016"/>
    </source>
</evidence>
<dbReference type="EMBL" id="OOIL02000403">
    <property type="protein sequence ID" value="VFQ64333.1"/>
    <property type="molecule type" value="Genomic_DNA"/>
</dbReference>
<comment type="subcellular location">
    <subcellularLocation>
        <location evidence="1">Nucleus</location>
    </subcellularLocation>
</comment>
<dbReference type="InterPro" id="IPR000182">
    <property type="entry name" value="GNAT_dom"/>
</dbReference>
<feature type="region of interest" description="Disordered" evidence="7">
    <location>
        <begin position="63"/>
        <end position="92"/>
    </location>
</feature>
<evidence type="ECO:0000256" key="5">
    <source>
        <dbReference type="ARBA" id="ARBA00023242"/>
    </source>
</evidence>
<feature type="compositionally biased region" description="Polar residues" evidence="7">
    <location>
        <begin position="83"/>
        <end position="92"/>
    </location>
</feature>
<dbReference type="InterPro" id="IPR019787">
    <property type="entry name" value="Znf_PHD-finger"/>
</dbReference>
<dbReference type="Pfam" id="PF23209">
    <property type="entry name" value="IDM1_C"/>
    <property type="match status" value="1"/>
</dbReference>
<dbReference type="CDD" id="cd04301">
    <property type="entry name" value="NAT_SF"/>
    <property type="match status" value="1"/>
</dbReference>
<name>A0A484KET9_9ASTE</name>
<evidence type="ECO:0000256" key="6">
    <source>
        <dbReference type="PROSITE-ProRule" id="PRU00146"/>
    </source>
</evidence>
<evidence type="ECO:0000259" key="10">
    <source>
        <dbReference type="PROSITE" id="PS51186"/>
    </source>
</evidence>
<keyword evidence="5" id="KW-0539">Nucleus</keyword>
<evidence type="ECO:0000256" key="3">
    <source>
        <dbReference type="ARBA" id="ARBA00022771"/>
    </source>
</evidence>
<feature type="compositionally biased region" description="Basic residues" evidence="7">
    <location>
        <begin position="378"/>
        <end position="387"/>
    </location>
</feature>
<gene>
    <name evidence="11" type="ORF">CCAM_LOCUS6109</name>
</gene>
<dbReference type="SUPFAM" id="SSF57903">
    <property type="entry name" value="FYVE/PHD zinc finger"/>
    <property type="match status" value="1"/>
</dbReference>
<evidence type="ECO:0000256" key="4">
    <source>
        <dbReference type="ARBA" id="ARBA00022833"/>
    </source>
</evidence>
<dbReference type="PANTHER" id="PTHR46508:SF2">
    <property type="entry name" value="INCREASED DNA METHYLATION 1"/>
    <property type="match status" value="1"/>
</dbReference>
<dbReference type="Proteomes" id="UP000595140">
    <property type="component" value="Unassembled WGS sequence"/>
</dbReference>
<evidence type="ECO:0000259" key="9">
    <source>
        <dbReference type="PROSITE" id="PS50081"/>
    </source>
</evidence>
<dbReference type="SUPFAM" id="SSF55729">
    <property type="entry name" value="Acyl-CoA N-acyltransferases (Nat)"/>
    <property type="match status" value="1"/>
</dbReference>
<dbReference type="Pfam" id="PF00628">
    <property type="entry name" value="PHD"/>
    <property type="match status" value="1"/>
</dbReference>
<organism evidence="11 12">
    <name type="scientific">Cuscuta campestris</name>
    <dbReference type="NCBI Taxonomy" id="132261"/>
    <lineage>
        <taxon>Eukaryota</taxon>
        <taxon>Viridiplantae</taxon>
        <taxon>Streptophyta</taxon>
        <taxon>Embryophyta</taxon>
        <taxon>Tracheophyta</taxon>
        <taxon>Spermatophyta</taxon>
        <taxon>Magnoliopsida</taxon>
        <taxon>eudicotyledons</taxon>
        <taxon>Gunneridae</taxon>
        <taxon>Pentapetalae</taxon>
        <taxon>asterids</taxon>
        <taxon>lamiids</taxon>
        <taxon>Solanales</taxon>
        <taxon>Convolvulaceae</taxon>
        <taxon>Cuscuteae</taxon>
        <taxon>Cuscuta</taxon>
        <taxon>Cuscuta subgen. Grammica</taxon>
        <taxon>Cuscuta sect. Cleistogrammica</taxon>
    </lineage>
</organism>
<dbReference type="OrthoDB" id="429143at2759"/>
<feature type="compositionally biased region" description="Basic and acidic residues" evidence="7">
    <location>
        <begin position="388"/>
        <end position="398"/>
    </location>
</feature>
<feature type="domain" description="Phorbol-ester/DAG-type" evidence="9">
    <location>
        <begin position="614"/>
        <end position="668"/>
    </location>
</feature>
<dbReference type="AlphaFoldDB" id="A0A484KET9"/>
<dbReference type="InterPro" id="IPR011011">
    <property type="entry name" value="Znf_FYVE_PHD"/>
</dbReference>
<dbReference type="SMART" id="SM00249">
    <property type="entry name" value="PHD"/>
    <property type="match status" value="1"/>
</dbReference>
<feature type="domain" description="N-acetyltransferase" evidence="10">
    <location>
        <begin position="735"/>
        <end position="885"/>
    </location>
</feature>